<gene>
    <name evidence="2" type="ORF">G3R41_12905</name>
    <name evidence="1" type="ORF">GCU67_12250</name>
</gene>
<name>A0A6P0EWI9_9ACTN</name>
<protein>
    <recommendedName>
        <fullName evidence="5">Acyl carrier protein</fullName>
    </recommendedName>
</protein>
<proteinExistence type="predicted"/>
<evidence type="ECO:0000313" key="2">
    <source>
        <dbReference type="EMBL" id="NEN51824.1"/>
    </source>
</evidence>
<comment type="caution">
    <text evidence="1">The sequence shown here is derived from an EMBL/GenBank/DDBJ whole genome shotgun (WGS) entry which is preliminary data.</text>
</comment>
<dbReference type="RefSeq" id="WP_163611494.1">
    <property type="nucleotide sequence ID" value="NZ_JAAGWB010000035.1"/>
</dbReference>
<dbReference type="AlphaFoldDB" id="A0A6P0EWI9"/>
<evidence type="ECO:0008006" key="5">
    <source>
        <dbReference type="Google" id="ProtNLM"/>
    </source>
</evidence>
<evidence type="ECO:0000313" key="4">
    <source>
        <dbReference type="Proteomes" id="UP000471152"/>
    </source>
</evidence>
<organism evidence="1 3">
    <name type="scientific">Modestobacter muralis</name>
    <dbReference type="NCBI Taxonomy" id="1608614"/>
    <lineage>
        <taxon>Bacteria</taxon>
        <taxon>Bacillati</taxon>
        <taxon>Actinomycetota</taxon>
        <taxon>Actinomycetes</taxon>
        <taxon>Geodermatophilales</taxon>
        <taxon>Geodermatophilaceae</taxon>
        <taxon>Modestobacter</taxon>
    </lineage>
</organism>
<dbReference type="EMBL" id="JAAGWH010000033">
    <property type="protein sequence ID" value="NEK94936.1"/>
    <property type="molecule type" value="Genomic_DNA"/>
</dbReference>
<reference evidence="2 4" key="2">
    <citation type="submission" date="2020-02" db="EMBL/GenBank/DDBJ databases">
        <title>The WGS of Modestobacter muralis DSM 100205.</title>
        <authorList>
            <person name="Jiang Z."/>
        </authorList>
    </citation>
    <scope>NUCLEOTIDE SEQUENCE [LARGE SCALE GENOMIC DNA]</scope>
    <source>
        <strain evidence="2 4">DSM 100205</strain>
    </source>
</reference>
<evidence type="ECO:0000313" key="3">
    <source>
        <dbReference type="Proteomes" id="UP000468828"/>
    </source>
</evidence>
<keyword evidence="3" id="KW-1185">Reference proteome</keyword>
<dbReference type="Proteomes" id="UP000468828">
    <property type="component" value="Unassembled WGS sequence"/>
</dbReference>
<dbReference type="Proteomes" id="UP000471152">
    <property type="component" value="Unassembled WGS sequence"/>
</dbReference>
<accession>A0A6P0EWI9</accession>
<evidence type="ECO:0000313" key="1">
    <source>
        <dbReference type="EMBL" id="NEK94936.1"/>
    </source>
</evidence>
<reference evidence="1 3" key="1">
    <citation type="submission" date="2020-01" db="EMBL/GenBank/DDBJ databases">
        <title>the WGS Modestobacter muralis CPCC 204518.</title>
        <authorList>
            <person name="Jiang Z."/>
        </authorList>
    </citation>
    <scope>NUCLEOTIDE SEQUENCE [LARGE SCALE GENOMIC DNA]</scope>
    <source>
        <strain evidence="1 3">DSM 100205</strain>
    </source>
</reference>
<dbReference type="EMBL" id="JAAGWB010000035">
    <property type="protein sequence ID" value="NEN51824.1"/>
    <property type="molecule type" value="Genomic_DNA"/>
</dbReference>
<dbReference type="InterPro" id="IPR036736">
    <property type="entry name" value="ACP-like_sf"/>
</dbReference>
<dbReference type="Gene3D" id="1.10.1200.10">
    <property type="entry name" value="ACP-like"/>
    <property type="match status" value="1"/>
</dbReference>
<sequence length="99" mass="10517">MLDHAAVQDIVLRALESLNDERAADDRFVVGPQTRLFGADAALDSLDLVSVIVDVEEAVSAAAGRTVMLTDDRAMSQEVSPFTDVAALTAYVLSLPELA</sequence>